<dbReference type="Pfam" id="PF13410">
    <property type="entry name" value="GST_C_2"/>
    <property type="match status" value="1"/>
</dbReference>
<dbReference type="InterPro" id="IPR036249">
    <property type="entry name" value="Thioredoxin-like_sf"/>
</dbReference>
<dbReference type="Proteomes" id="UP001500827">
    <property type="component" value="Unassembled WGS sequence"/>
</dbReference>
<dbReference type="SUPFAM" id="SSF52833">
    <property type="entry name" value="Thioredoxin-like"/>
    <property type="match status" value="1"/>
</dbReference>
<dbReference type="SUPFAM" id="SSF47616">
    <property type="entry name" value="GST C-terminal domain-like"/>
    <property type="match status" value="1"/>
</dbReference>
<proteinExistence type="predicted"/>
<dbReference type="PANTHER" id="PTHR44051:SF2">
    <property type="entry name" value="HYPOTHETICAL GLUTATHIONE S-TRANSFERASE LIKE PROTEIN"/>
    <property type="match status" value="1"/>
</dbReference>
<dbReference type="PANTHER" id="PTHR44051">
    <property type="entry name" value="GLUTATHIONE S-TRANSFERASE-RELATED"/>
    <property type="match status" value="1"/>
</dbReference>
<accession>A0ABP7LZ69</accession>
<dbReference type="EMBL" id="BAABBM010000001">
    <property type="protein sequence ID" value="GAA3908802.1"/>
    <property type="molecule type" value="Genomic_DNA"/>
</dbReference>
<dbReference type="InterPro" id="IPR034345">
    <property type="entry name" value="Gtt2-like_N"/>
</dbReference>
<feature type="domain" description="GST C-terminal" evidence="2">
    <location>
        <begin position="73"/>
        <end position="199"/>
    </location>
</feature>
<dbReference type="PROSITE" id="PS50404">
    <property type="entry name" value="GST_NTER"/>
    <property type="match status" value="1"/>
</dbReference>
<dbReference type="PROSITE" id="PS50405">
    <property type="entry name" value="GST_CTER"/>
    <property type="match status" value="1"/>
</dbReference>
<feature type="domain" description="GST N-terminal" evidence="1">
    <location>
        <begin position="1"/>
        <end position="68"/>
    </location>
</feature>
<name>A0ABP7LZ69_9SPHN</name>
<dbReference type="InterPro" id="IPR040079">
    <property type="entry name" value="Glutathione_S-Trfase"/>
</dbReference>
<sequence length="199" mass="23107">MVRFFLLEKHIDIPRYQIDLLLGENRDEEFLKLNPSGQTPALELEDGTILAEAPAICEYVEEACQEPVLIGETPLQRAITRMWWRRVELNICQPMIMGYYFGEGLELFRTRTRCIPQAAEGMKERARDGMRWLNALLTDEWIVGPRFSIADMCLYGYLDELADKGQPLPEDCTNVRRWFKAVSTRSTADRSVWRLTRSA</sequence>
<evidence type="ECO:0000313" key="4">
    <source>
        <dbReference type="Proteomes" id="UP001500827"/>
    </source>
</evidence>
<organism evidence="3 4">
    <name type="scientific">Sphingomonas limnosediminicola</name>
    <dbReference type="NCBI Taxonomy" id="940133"/>
    <lineage>
        <taxon>Bacteria</taxon>
        <taxon>Pseudomonadati</taxon>
        <taxon>Pseudomonadota</taxon>
        <taxon>Alphaproteobacteria</taxon>
        <taxon>Sphingomonadales</taxon>
        <taxon>Sphingomonadaceae</taxon>
        <taxon>Sphingomonas</taxon>
    </lineage>
</organism>
<comment type="caution">
    <text evidence="3">The sequence shown here is derived from an EMBL/GenBank/DDBJ whole genome shotgun (WGS) entry which is preliminary data.</text>
</comment>
<dbReference type="SFLD" id="SFLDS00019">
    <property type="entry name" value="Glutathione_Transferase_(cytos"/>
    <property type="match status" value="1"/>
</dbReference>
<dbReference type="Gene3D" id="1.20.1050.10">
    <property type="match status" value="1"/>
</dbReference>
<protein>
    <submittedName>
        <fullName evidence="3">Glutathione S-transferase family protein</fullName>
    </submittedName>
</protein>
<dbReference type="Gene3D" id="3.40.30.10">
    <property type="entry name" value="Glutaredoxin"/>
    <property type="match status" value="1"/>
</dbReference>
<evidence type="ECO:0000313" key="3">
    <source>
        <dbReference type="EMBL" id="GAA3908802.1"/>
    </source>
</evidence>
<gene>
    <name evidence="3" type="ORF">GCM10022276_28870</name>
</gene>
<dbReference type="InterPro" id="IPR010987">
    <property type="entry name" value="Glutathione-S-Trfase_C-like"/>
</dbReference>
<dbReference type="InterPro" id="IPR036282">
    <property type="entry name" value="Glutathione-S-Trfase_C_sf"/>
</dbReference>
<dbReference type="Pfam" id="PF13409">
    <property type="entry name" value="GST_N_2"/>
    <property type="match status" value="1"/>
</dbReference>
<reference evidence="4" key="1">
    <citation type="journal article" date="2019" name="Int. J. Syst. Evol. Microbiol.">
        <title>The Global Catalogue of Microorganisms (GCM) 10K type strain sequencing project: providing services to taxonomists for standard genome sequencing and annotation.</title>
        <authorList>
            <consortium name="The Broad Institute Genomics Platform"/>
            <consortium name="The Broad Institute Genome Sequencing Center for Infectious Disease"/>
            <person name="Wu L."/>
            <person name="Ma J."/>
        </authorList>
    </citation>
    <scope>NUCLEOTIDE SEQUENCE [LARGE SCALE GENOMIC DNA]</scope>
    <source>
        <strain evidence="4">JCM 17543</strain>
    </source>
</reference>
<keyword evidence="4" id="KW-1185">Reference proteome</keyword>
<dbReference type="SFLD" id="SFLDG00358">
    <property type="entry name" value="Main_(cytGST)"/>
    <property type="match status" value="1"/>
</dbReference>
<evidence type="ECO:0000259" key="2">
    <source>
        <dbReference type="PROSITE" id="PS50405"/>
    </source>
</evidence>
<dbReference type="InterPro" id="IPR004045">
    <property type="entry name" value="Glutathione_S-Trfase_N"/>
</dbReference>
<dbReference type="CDD" id="cd03051">
    <property type="entry name" value="GST_N_GTT2_like"/>
    <property type="match status" value="1"/>
</dbReference>
<evidence type="ECO:0000259" key="1">
    <source>
        <dbReference type="PROSITE" id="PS50404"/>
    </source>
</evidence>